<evidence type="ECO:0000256" key="7">
    <source>
        <dbReference type="SAM" id="Phobius"/>
    </source>
</evidence>
<reference evidence="9" key="1">
    <citation type="submission" date="2021-11" db="EMBL/GenBank/DDBJ databases">
        <title>Vibrio ZSDE26 sp. nov. and Vibrio ZSDZ34 sp. nov., isolated from coastal seawater in Qingdao.</title>
        <authorList>
            <person name="Zhang P."/>
        </authorList>
    </citation>
    <scope>NUCLEOTIDE SEQUENCE</scope>
    <source>
        <strain evidence="9">ZSDZ34</strain>
    </source>
</reference>
<protein>
    <submittedName>
        <fullName evidence="9">MlaD family protein</fullName>
    </submittedName>
</protein>
<keyword evidence="6 7" id="KW-0472">Membrane</keyword>
<name>A0A9X1WAQ9_9VIBR</name>
<dbReference type="AlphaFoldDB" id="A0A9X1WAQ9"/>
<dbReference type="RefSeq" id="WP_244356345.1">
    <property type="nucleotide sequence ID" value="NZ_JAJNNZ010000004.1"/>
</dbReference>
<dbReference type="GO" id="GO:0005886">
    <property type="term" value="C:plasma membrane"/>
    <property type="evidence" value="ECO:0007669"/>
    <property type="project" value="UniProtKB-SubCell"/>
</dbReference>
<organism evidence="9 10">
    <name type="scientific">Vibrio gelatinilyticus</name>
    <dbReference type="NCBI Taxonomy" id="2893468"/>
    <lineage>
        <taxon>Bacteria</taxon>
        <taxon>Pseudomonadati</taxon>
        <taxon>Pseudomonadota</taxon>
        <taxon>Gammaproteobacteria</taxon>
        <taxon>Vibrionales</taxon>
        <taxon>Vibrionaceae</taxon>
        <taxon>Vibrio</taxon>
    </lineage>
</organism>
<evidence type="ECO:0000256" key="5">
    <source>
        <dbReference type="ARBA" id="ARBA00022989"/>
    </source>
</evidence>
<evidence type="ECO:0000313" key="10">
    <source>
        <dbReference type="Proteomes" id="UP001139488"/>
    </source>
</evidence>
<dbReference type="PANTHER" id="PTHR30462">
    <property type="entry name" value="INTERMEMBRANE TRANSPORT PROTEIN PQIB-RELATED"/>
    <property type="match status" value="1"/>
</dbReference>
<comment type="caution">
    <text evidence="9">The sequence shown here is derived from an EMBL/GenBank/DDBJ whole genome shotgun (WGS) entry which is preliminary data.</text>
</comment>
<keyword evidence="10" id="KW-1185">Reference proteome</keyword>
<dbReference type="InterPro" id="IPR003399">
    <property type="entry name" value="Mce/MlaD"/>
</dbReference>
<evidence type="ECO:0000256" key="6">
    <source>
        <dbReference type="ARBA" id="ARBA00023136"/>
    </source>
</evidence>
<dbReference type="Pfam" id="PF02470">
    <property type="entry name" value="MlaD"/>
    <property type="match status" value="6"/>
</dbReference>
<evidence type="ECO:0000256" key="4">
    <source>
        <dbReference type="ARBA" id="ARBA00022692"/>
    </source>
</evidence>
<evidence type="ECO:0000313" key="9">
    <source>
        <dbReference type="EMBL" id="MCJ2376626.1"/>
    </source>
</evidence>
<accession>A0A9X1WAQ9</accession>
<evidence type="ECO:0000259" key="8">
    <source>
        <dbReference type="Pfam" id="PF02470"/>
    </source>
</evidence>
<evidence type="ECO:0000256" key="1">
    <source>
        <dbReference type="ARBA" id="ARBA00004533"/>
    </source>
</evidence>
<feature type="transmembrane region" description="Helical" evidence="7">
    <location>
        <begin position="21"/>
        <end position="39"/>
    </location>
</feature>
<evidence type="ECO:0000256" key="2">
    <source>
        <dbReference type="ARBA" id="ARBA00022475"/>
    </source>
</evidence>
<keyword evidence="2" id="KW-1003">Cell membrane</keyword>
<keyword evidence="4 7" id="KW-0812">Transmembrane</keyword>
<dbReference type="Proteomes" id="UP001139488">
    <property type="component" value="Unassembled WGS sequence"/>
</dbReference>
<gene>
    <name evidence="9" type="ORF">LNL84_07225</name>
</gene>
<evidence type="ECO:0000256" key="3">
    <source>
        <dbReference type="ARBA" id="ARBA00022519"/>
    </source>
</evidence>
<dbReference type="EMBL" id="JAJNNZ010000004">
    <property type="protein sequence ID" value="MCJ2376626.1"/>
    <property type="molecule type" value="Genomic_DNA"/>
</dbReference>
<feature type="domain" description="Mce/MlaD" evidence="8">
    <location>
        <begin position="639"/>
        <end position="728"/>
    </location>
</feature>
<feature type="domain" description="Mce/MlaD" evidence="8">
    <location>
        <begin position="398"/>
        <end position="471"/>
    </location>
</feature>
<dbReference type="InterPro" id="IPR051800">
    <property type="entry name" value="PqiA-PqiB_transport"/>
</dbReference>
<feature type="domain" description="Mce/MlaD" evidence="8">
    <location>
        <begin position="747"/>
        <end position="816"/>
    </location>
</feature>
<sequence>MSKENPQQSSYNPEVKRDLKMSPLWILPILTLILASWLLTKAIHDAGQRVQIYFSDAQGLVAGRTTIRYQGLEVGMVRDINLSKSLSSIYVDADIYPEATKLLGEDTRFWLVKPSASLSGVTGLDALVSGNYISIHPASESDTSKTKFTALDSVPSDLVAKKGLTVTLHSNDLGGISVGSKIVYKKIPIGEVYSYKLDDSAEQVIIKASIQDSFSHIITNKSRFWNVSGIGANVGFQGVDIRLESLGAILSGSIAVDSPDGGEPVDKDAQFKLYKDLKTAGRGIPIAITLPDNSKVNAKGAPIMFRGLEVGQITNMTLNETKDSIVASASVEPAFSDMLNQGTLFLLEEAKVSLSGVENLSNLVTGNFLTLIPGHGERTREFVAVKKDELDRVQAKSISLRLTADNSYGLEAGAQILYRGIAVGSVTSVELNNDSVAFDISINTEYKDLIRSQNRFYLTGSATAELTKSGLSVNVPPAKQLLTGSISFVKEGRKTTQTEFPLYKSQSLAELAKYNRSGAQSITLFANELPPIQAGSPLLYRNMQVGSIDHYRLVDGGVNITATVDNEFKHLITNQTVFWNRSGIEVEASLSGINVTAAPLKTLIDGGIAFDSLPGIDNKIGKKWKLYDNYNQARKFGQVITLKTTSSAQEVVEGMTIKYQGIKIGEVTLTVPNFDRQFVEVTARVLPEYVSRIAAKGSYFWLVSPEIGLNGVKNLNAIMTPYIAVLPGKGSLAKSFNLYNQPKLENGVEFTLQSEKRGSLKAGTPVLFRDIEVGRVTEVELGPFADRVISTIIIKPQYAYLIRSNSVFWNASGMDVQIGLSGANIKTGTVDSILRGGITFATPEQKELLPVAAKGQTFYLHPQADPSWLQWRTAIPAP</sequence>
<feature type="domain" description="Mce/MlaD" evidence="8">
    <location>
        <begin position="283"/>
        <end position="374"/>
    </location>
</feature>
<dbReference type="PANTHER" id="PTHR30462:SF0">
    <property type="entry name" value="INTERMEMBRANE TRANSPORT PROTEIN YEBT"/>
    <property type="match status" value="1"/>
</dbReference>
<keyword evidence="5 7" id="KW-1133">Transmembrane helix</keyword>
<keyword evidence="3" id="KW-0997">Cell inner membrane</keyword>
<comment type="subcellular location">
    <subcellularLocation>
        <location evidence="1">Cell inner membrane</location>
    </subcellularLocation>
</comment>
<feature type="domain" description="Mce/MlaD" evidence="8">
    <location>
        <begin position="163"/>
        <end position="223"/>
    </location>
</feature>
<proteinExistence type="predicted"/>
<feature type="domain" description="Mce/MlaD" evidence="8">
    <location>
        <begin position="47"/>
        <end position="137"/>
    </location>
</feature>